<reference evidence="1 2" key="1">
    <citation type="journal article" date="2019" name="Environ. Microbiol.">
        <title>At the nexus of three kingdoms: the genome of the mycorrhizal fungus Gigaspora margarita provides insights into plant, endobacterial and fungal interactions.</title>
        <authorList>
            <person name="Venice F."/>
            <person name="Ghignone S."/>
            <person name="Salvioli di Fossalunga A."/>
            <person name="Amselem J."/>
            <person name="Novero M."/>
            <person name="Xianan X."/>
            <person name="Sedzielewska Toro K."/>
            <person name="Morin E."/>
            <person name="Lipzen A."/>
            <person name="Grigoriev I.V."/>
            <person name="Henrissat B."/>
            <person name="Martin F.M."/>
            <person name="Bonfante P."/>
        </authorList>
    </citation>
    <scope>NUCLEOTIDE SEQUENCE [LARGE SCALE GENOMIC DNA]</scope>
    <source>
        <strain evidence="1 2">BEG34</strain>
    </source>
</reference>
<comment type="caution">
    <text evidence="1">The sequence shown here is derived from an EMBL/GenBank/DDBJ whole genome shotgun (WGS) entry which is preliminary data.</text>
</comment>
<evidence type="ECO:0000313" key="1">
    <source>
        <dbReference type="EMBL" id="KAF0462071.1"/>
    </source>
</evidence>
<sequence>MKYFPPNLLLFQTNEISLTKSPAVSIEKSPTETSVITNKISLIELDDLYIECLEGLVKERNNLYQKIIEKK</sequence>
<dbReference type="EMBL" id="WTPW01001016">
    <property type="protein sequence ID" value="KAF0462071.1"/>
    <property type="molecule type" value="Genomic_DNA"/>
</dbReference>
<dbReference type="Proteomes" id="UP000439903">
    <property type="component" value="Unassembled WGS sequence"/>
</dbReference>
<name>A0A8H4A910_GIGMA</name>
<evidence type="ECO:0000313" key="2">
    <source>
        <dbReference type="Proteomes" id="UP000439903"/>
    </source>
</evidence>
<proteinExistence type="predicted"/>
<gene>
    <name evidence="1" type="ORF">F8M41_000323</name>
</gene>
<accession>A0A8H4A910</accession>
<keyword evidence="2" id="KW-1185">Reference proteome</keyword>
<organism evidence="1 2">
    <name type="scientific">Gigaspora margarita</name>
    <dbReference type="NCBI Taxonomy" id="4874"/>
    <lineage>
        <taxon>Eukaryota</taxon>
        <taxon>Fungi</taxon>
        <taxon>Fungi incertae sedis</taxon>
        <taxon>Mucoromycota</taxon>
        <taxon>Glomeromycotina</taxon>
        <taxon>Glomeromycetes</taxon>
        <taxon>Diversisporales</taxon>
        <taxon>Gigasporaceae</taxon>
        <taxon>Gigaspora</taxon>
    </lineage>
</organism>
<protein>
    <submittedName>
        <fullName evidence="1">Uncharacterized protein</fullName>
    </submittedName>
</protein>
<dbReference type="AlphaFoldDB" id="A0A8H4A910"/>